<evidence type="ECO:0000313" key="1">
    <source>
        <dbReference type="EMBL" id="KII62214.1"/>
    </source>
</evidence>
<reference evidence="1 2" key="1">
    <citation type="journal article" date="2014" name="Genome Biol. Evol.">
        <title>The genome of the myxosporean Thelohanellus kitauei shows adaptations to nutrient acquisition within its fish host.</title>
        <authorList>
            <person name="Yang Y."/>
            <person name="Xiong J."/>
            <person name="Zhou Z."/>
            <person name="Huo F."/>
            <person name="Miao W."/>
            <person name="Ran C."/>
            <person name="Liu Y."/>
            <person name="Zhang J."/>
            <person name="Feng J."/>
            <person name="Wang M."/>
            <person name="Wang M."/>
            <person name="Wang L."/>
            <person name="Yao B."/>
        </authorList>
    </citation>
    <scope>NUCLEOTIDE SEQUENCE [LARGE SCALE GENOMIC DNA]</scope>
    <source>
        <strain evidence="1">Wuqing</strain>
    </source>
</reference>
<dbReference type="SUPFAM" id="SSF117281">
    <property type="entry name" value="Kelch motif"/>
    <property type="match status" value="1"/>
</dbReference>
<protein>
    <submittedName>
        <fullName evidence="1">Uncharacterized protein</fullName>
    </submittedName>
</protein>
<dbReference type="AlphaFoldDB" id="A0A0C2MD35"/>
<comment type="caution">
    <text evidence="1">The sequence shown here is derived from an EMBL/GenBank/DDBJ whole genome shotgun (WGS) entry which is preliminary data.</text>
</comment>
<name>A0A0C2MD35_THEKT</name>
<dbReference type="EMBL" id="JWZT01005068">
    <property type="protein sequence ID" value="KII62214.1"/>
    <property type="molecule type" value="Genomic_DNA"/>
</dbReference>
<dbReference type="InterPro" id="IPR015915">
    <property type="entry name" value="Kelch-typ_b-propeller"/>
</dbReference>
<proteinExistence type="predicted"/>
<keyword evidence="2" id="KW-1185">Reference proteome</keyword>
<dbReference type="Proteomes" id="UP000031668">
    <property type="component" value="Unassembled WGS sequence"/>
</dbReference>
<accession>A0A0C2MD35</accession>
<sequence length="185" mass="21361">MNLGTEQTMPGSRVYNCMVNVHEFLIICERYLSLSGAAYNDVSSYNTVSGVWKLHRRQMEQEEVYSYTKICAHGNNVYICSIDNHYGEVPQINSIVSFNVINDKWETVYSPSEERDDNEPGPMYVSLFIYHNGSLYIMGYSANSQDLDATYIFCLNTSKWSVMQQIGETPKFYGEMYGTVFRNQY</sequence>
<evidence type="ECO:0000313" key="2">
    <source>
        <dbReference type="Proteomes" id="UP000031668"/>
    </source>
</evidence>
<organism evidence="1 2">
    <name type="scientific">Thelohanellus kitauei</name>
    <name type="common">Myxosporean</name>
    <dbReference type="NCBI Taxonomy" id="669202"/>
    <lineage>
        <taxon>Eukaryota</taxon>
        <taxon>Metazoa</taxon>
        <taxon>Cnidaria</taxon>
        <taxon>Myxozoa</taxon>
        <taxon>Myxosporea</taxon>
        <taxon>Bivalvulida</taxon>
        <taxon>Platysporina</taxon>
        <taxon>Myxobolidae</taxon>
        <taxon>Thelohanellus</taxon>
    </lineage>
</organism>
<dbReference type="Gene3D" id="2.120.10.80">
    <property type="entry name" value="Kelch-type beta propeller"/>
    <property type="match status" value="1"/>
</dbReference>
<gene>
    <name evidence="1" type="ORF">RF11_06585</name>
</gene>